<organism evidence="15 16">
    <name type="scientific">Coemansia thaxteri</name>
    <dbReference type="NCBI Taxonomy" id="2663907"/>
    <lineage>
        <taxon>Eukaryota</taxon>
        <taxon>Fungi</taxon>
        <taxon>Fungi incertae sedis</taxon>
        <taxon>Zoopagomycota</taxon>
        <taxon>Kickxellomycotina</taxon>
        <taxon>Kickxellomycetes</taxon>
        <taxon>Kickxellales</taxon>
        <taxon>Kickxellaceae</taxon>
        <taxon>Coemansia</taxon>
    </lineage>
</organism>
<evidence type="ECO:0000256" key="10">
    <source>
        <dbReference type="ARBA" id="ARBA00023080"/>
    </source>
</evidence>
<keyword evidence="16" id="KW-1185">Reference proteome</keyword>
<evidence type="ECO:0000256" key="4">
    <source>
        <dbReference type="ARBA" id="ARBA00022679"/>
    </source>
</evidence>
<feature type="active site" description="Pros-phosphohistidine intermediate" evidence="11">
    <location>
        <position position="141"/>
    </location>
</feature>
<evidence type="ECO:0000256" key="7">
    <source>
        <dbReference type="ARBA" id="ARBA00022777"/>
    </source>
</evidence>
<evidence type="ECO:0000256" key="9">
    <source>
        <dbReference type="ARBA" id="ARBA00022842"/>
    </source>
</evidence>
<dbReference type="GO" id="GO:0006241">
    <property type="term" value="P:CTP biosynthetic process"/>
    <property type="evidence" value="ECO:0007669"/>
    <property type="project" value="InterPro"/>
</dbReference>
<feature type="binding site" evidence="11">
    <location>
        <position position="80"/>
    </location>
    <ligand>
        <name>ATP</name>
        <dbReference type="ChEBI" id="CHEBI:30616"/>
    </ligand>
</feature>
<name>A0A9W8EFJ8_9FUNG</name>
<protein>
    <recommendedName>
        <fullName evidence="2 13">Nucleoside diphosphate kinase</fullName>
        <ecNumber evidence="13">2.7.4.6</ecNumber>
    </recommendedName>
</protein>
<evidence type="ECO:0000313" key="15">
    <source>
        <dbReference type="EMBL" id="KAJ1997631.1"/>
    </source>
</evidence>
<dbReference type="InterPro" id="IPR023005">
    <property type="entry name" value="Nucleoside_diP_kinase_AS"/>
</dbReference>
<dbReference type="GO" id="GO:0005524">
    <property type="term" value="F:ATP binding"/>
    <property type="evidence" value="ECO:0007669"/>
    <property type="project" value="UniProtKB-KW"/>
</dbReference>
<keyword evidence="10" id="KW-0546">Nucleotide metabolism</keyword>
<comment type="similarity">
    <text evidence="1 11 12">Belongs to the NDK family.</text>
</comment>
<dbReference type="PRINTS" id="PR01243">
    <property type="entry name" value="NUCDPKINASE"/>
</dbReference>
<keyword evidence="8 13" id="KW-0067">ATP-binding</keyword>
<evidence type="ECO:0000256" key="1">
    <source>
        <dbReference type="ARBA" id="ARBA00008142"/>
    </source>
</evidence>
<keyword evidence="7 13" id="KW-0418">Kinase</keyword>
<dbReference type="GO" id="GO:0006228">
    <property type="term" value="P:UTP biosynthetic process"/>
    <property type="evidence" value="ECO:0007669"/>
    <property type="project" value="InterPro"/>
</dbReference>
<feature type="binding site" evidence="11">
    <location>
        <position position="30"/>
    </location>
    <ligand>
        <name>ATP</name>
        <dbReference type="ChEBI" id="CHEBI:30616"/>
    </ligand>
</feature>
<dbReference type="InterPro" id="IPR036850">
    <property type="entry name" value="NDK-like_dom_sf"/>
</dbReference>
<feature type="binding site" evidence="11">
    <location>
        <position position="114"/>
    </location>
    <ligand>
        <name>ATP</name>
        <dbReference type="ChEBI" id="CHEBI:30616"/>
    </ligand>
</feature>
<dbReference type="GO" id="GO:0046872">
    <property type="term" value="F:metal ion binding"/>
    <property type="evidence" value="ECO:0007669"/>
    <property type="project" value="UniProtKB-KW"/>
</dbReference>
<proteinExistence type="inferred from homology"/>
<dbReference type="SUPFAM" id="SSF54919">
    <property type="entry name" value="Nucleoside diphosphate kinase, NDK"/>
    <property type="match status" value="1"/>
</dbReference>
<feature type="domain" description="Nucleoside diphosphate kinase-like" evidence="14">
    <location>
        <begin position="22"/>
        <end position="164"/>
    </location>
</feature>
<comment type="catalytic activity">
    <reaction evidence="13">
        <text>a 2'-deoxyribonucleoside 5'-diphosphate + ATP = a 2'-deoxyribonucleoside 5'-triphosphate + ADP</text>
        <dbReference type="Rhea" id="RHEA:44640"/>
        <dbReference type="ChEBI" id="CHEBI:30616"/>
        <dbReference type="ChEBI" id="CHEBI:61560"/>
        <dbReference type="ChEBI" id="CHEBI:73316"/>
        <dbReference type="ChEBI" id="CHEBI:456216"/>
        <dbReference type="EC" id="2.7.4.6"/>
    </reaction>
</comment>
<sequence length="167" mass="18479">MLMARRSVHTLPAALAAKGLHDSVTLALLKPDLLASPHTVRNIVGEIQRTPGLRIVGRAGLFWTRAQAEAFYHEHSGRFFFRRLVAYMTSGPIEALALRGPRAVARWREMMGSTHPVRMRVANPACLRARYGLTDTRNSFHGSDSPASAARELAFVFGEQALREMAS</sequence>
<dbReference type="GO" id="GO:0004550">
    <property type="term" value="F:nucleoside diphosphate kinase activity"/>
    <property type="evidence" value="ECO:0007669"/>
    <property type="project" value="UniProtKB-EC"/>
</dbReference>
<keyword evidence="3" id="KW-0963">Cytoplasm</keyword>
<dbReference type="Pfam" id="PF00334">
    <property type="entry name" value="NDK"/>
    <property type="match status" value="1"/>
</dbReference>
<dbReference type="PANTHER" id="PTHR46161:SF3">
    <property type="entry name" value="NUCLEOSIDE DIPHOSPHATE KINASE DDB_G0292928-RELATED"/>
    <property type="match status" value="1"/>
</dbReference>
<dbReference type="SMART" id="SM00562">
    <property type="entry name" value="NDK"/>
    <property type="match status" value="1"/>
</dbReference>
<dbReference type="PANTHER" id="PTHR46161">
    <property type="entry name" value="NUCLEOSIDE DIPHOSPHATE KINASE"/>
    <property type="match status" value="1"/>
</dbReference>
<evidence type="ECO:0000256" key="11">
    <source>
        <dbReference type="PROSITE-ProRule" id="PRU00706"/>
    </source>
</evidence>
<keyword evidence="6 13" id="KW-0547">Nucleotide-binding</keyword>
<evidence type="ECO:0000256" key="13">
    <source>
        <dbReference type="RuleBase" id="RU004013"/>
    </source>
</evidence>
<dbReference type="EC" id="2.7.4.6" evidence="13"/>
<dbReference type="Gene3D" id="3.30.70.141">
    <property type="entry name" value="Nucleoside diphosphate kinase-like domain"/>
    <property type="match status" value="1"/>
</dbReference>
<dbReference type="InterPro" id="IPR034907">
    <property type="entry name" value="NDK-like_dom"/>
</dbReference>
<accession>A0A9W8EFJ8</accession>
<gene>
    <name evidence="15" type="ORF">H4R26_005762</name>
</gene>
<evidence type="ECO:0000256" key="6">
    <source>
        <dbReference type="ARBA" id="ARBA00022741"/>
    </source>
</evidence>
<evidence type="ECO:0000256" key="2">
    <source>
        <dbReference type="ARBA" id="ARBA00017632"/>
    </source>
</evidence>
<keyword evidence="9" id="KW-0460">Magnesium</keyword>
<dbReference type="Proteomes" id="UP001150907">
    <property type="component" value="Unassembled WGS sequence"/>
</dbReference>
<feature type="binding site" evidence="11">
    <location>
        <position position="138"/>
    </location>
    <ligand>
        <name>ATP</name>
        <dbReference type="ChEBI" id="CHEBI:30616"/>
    </ligand>
</feature>
<evidence type="ECO:0000256" key="8">
    <source>
        <dbReference type="ARBA" id="ARBA00022840"/>
    </source>
</evidence>
<keyword evidence="5" id="KW-0479">Metal-binding</keyword>
<dbReference type="PROSITE" id="PS51374">
    <property type="entry name" value="NDPK_LIKE"/>
    <property type="match status" value="1"/>
</dbReference>
<evidence type="ECO:0000256" key="5">
    <source>
        <dbReference type="ARBA" id="ARBA00022723"/>
    </source>
</evidence>
<dbReference type="GO" id="GO:0006183">
    <property type="term" value="P:GTP biosynthetic process"/>
    <property type="evidence" value="ECO:0007669"/>
    <property type="project" value="InterPro"/>
</dbReference>
<evidence type="ECO:0000256" key="12">
    <source>
        <dbReference type="RuleBase" id="RU004011"/>
    </source>
</evidence>
<dbReference type="InterPro" id="IPR001564">
    <property type="entry name" value="Nucleoside_diP_kinase"/>
</dbReference>
<dbReference type="AlphaFoldDB" id="A0A9W8EFJ8"/>
<evidence type="ECO:0000313" key="16">
    <source>
        <dbReference type="Proteomes" id="UP001150907"/>
    </source>
</evidence>
<reference evidence="15" key="1">
    <citation type="submission" date="2022-07" db="EMBL/GenBank/DDBJ databases">
        <title>Phylogenomic reconstructions and comparative analyses of Kickxellomycotina fungi.</title>
        <authorList>
            <person name="Reynolds N.K."/>
            <person name="Stajich J.E."/>
            <person name="Barry K."/>
            <person name="Grigoriev I.V."/>
            <person name="Crous P."/>
            <person name="Smith M.E."/>
        </authorList>
    </citation>
    <scope>NUCLEOTIDE SEQUENCE</scope>
    <source>
        <strain evidence="15">IMI 214461</strain>
    </source>
</reference>
<feature type="binding site" evidence="11">
    <location>
        <position position="128"/>
    </location>
    <ligand>
        <name>ATP</name>
        <dbReference type="ChEBI" id="CHEBI:30616"/>
    </ligand>
</feature>
<comment type="caution">
    <text evidence="15">The sequence shown here is derived from an EMBL/GenBank/DDBJ whole genome shotgun (WGS) entry which is preliminary data.</text>
</comment>
<evidence type="ECO:0000259" key="14">
    <source>
        <dbReference type="SMART" id="SM00562"/>
    </source>
</evidence>
<evidence type="ECO:0000256" key="3">
    <source>
        <dbReference type="ARBA" id="ARBA00022490"/>
    </source>
</evidence>
<feature type="binding site" evidence="11">
    <location>
        <position position="108"/>
    </location>
    <ligand>
        <name>ATP</name>
        <dbReference type="ChEBI" id="CHEBI:30616"/>
    </ligand>
</feature>
<dbReference type="PROSITE" id="PS00469">
    <property type="entry name" value="NDPK"/>
    <property type="match status" value="1"/>
</dbReference>
<dbReference type="EMBL" id="JANBQF010001265">
    <property type="protein sequence ID" value="KAJ1997631.1"/>
    <property type="molecule type" value="Genomic_DNA"/>
</dbReference>
<keyword evidence="4 13" id="KW-0808">Transferase</keyword>
<dbReference type="OrthoDB" id="2162449at2759"/>